<organism evidence="1 2">
    <name type="scientific">Scutellospora calospora</name>
    <dbReference type="NCBI Taxonomy" id="85575"/>
    <lineage>
        <taxon>Eukaryota</taxon>
        <taxon>Fungi</taxon>
        <taxon>Fungi incertae sedis</taxon>
        <taxon>Mucoromycota</taxon>
        <taxon>Glomeromycotina</taxon>
        <taxon>Glomeromycetes</taxon>
        <taxon>Diversisporales</taxon>
        <taxon>Gigasporaceae</taxon>
        <taxon>Scutellospora</taxon>
    </lineage>
</organism>
<accession>A0ACA9N372</accession>
<dbReference type="Proteomes" id="UP000789860">
    <property type="component" value="Unassembled WGS sequence"/>
</dbReference>
<gene>
    <name evidence="1" type="ORF">SCALOS_LOCUS7441</name>
</gene>
<sequence length="185" mass="21605">SPKYNEKTKEHVRMKKAIHSKEGTIFDFIICLPNNESEIAKSPLLIVLELEIRRYLSINNVITNTEFELVEELLQEASIKRYSLSYLSENFPNKFPLSHISSSHWDMNSGLYFDMTLKLDLAKYEIYLVELGEEAMKLINLIDRAVTKGFLAKPVVEINNEIIKLILWYVKNVICSKDERLDEYI</sequence>
<feature type="non-terminal residue" evidence="1">
    <location>
        <position position="1"/>
    </location>
</feature>
<evidence type="ECO:0000313" key="2">
    <source>
        <dbReference type="Proteomes" id="UP000789860"/>
    </source>
</evidence>
<comment type="caution">
    <text evidence="1">The sequence shown here is derived from an EMBL/GenBank/DDBJ whole genome shotgun (WGS) entry which is preliminary data.</text>
</comment>
<evidence type="ECO:0000313" key="1">
    <source>
        <dbReference type="EMBL" id="CAG8615110.1"/>
    </source>
</evidence>
<keyword evidence="2" id="KW-1185">Reference proteome</keyword>
<protein>
    <submittedName>
        <fullName evidence="1">3654_t:CDS:1</fullName>
    </submittedName>
</protein>
<reference evidence="1" key="1">
    <citation type="submission" date="2021-06" db="EMBL/GenBank/DDBJ databases">
        <authorList>
            <person name="Kallberg Y."/>
            <person name="Tangrot J."/>
            <person name="Rosling A."/>
        </authorList>
    </citation>
    <scope>NUCLEOTIDE SEQUENCE</scope>
    <source>
        <strain evidence="1">AU212A</strain>
    </source>
</reference>
<proteinExistence type="predicted"/>
<dbReference type="EMBL" id="CAJVPM010016609">
    <property type="protein sequence ID" value="CAG8615110.1"/>
    <property type="molecule type" value="Genomic_DNA"/>
</dbReference>
<name>A0ACA9N372_9GLOM</name>